<feature type="compositionally biased region" description="Low complexity" evidence="1">
    <location>
        <begin position="91"/>
        <end position="100"/>
    </location>
</feature>
<accession>A0ABU2TTZ1</accession>
<protein>
    <submittedName>
        <fullName evidence="2">WXG100 family type VII secretion target</fullName>
    </submittedName>
</protein>
<dbReference type="SUPFAM" id="SSF140453">
    <property type="entry name" value="EsxAB dimer-like"/>
    <property type="match status" value="1"/>
</dbReference>
<feature type="region of interest" description="Disordered" evidence="1">
    <location>
        <begin position="89"/>
        <end position="113"/>
    </location>
</feature>
<evidence type="ECO:0000313" key="3">
    <source>
        <dbReference type="Proteomes" id="UP001183809"/>
    </source>
</evidence>
<dbReference type="InterPro" id="IPR036689">
    <property type="entry name" value="ESAT-6-like_sf"/>
</dbReference>
<dbReference type="Gene3D" id="1.10.287.1060">
    <property type="entry name" value="ESAT-6-like"/>
    <property type="match status" value="1"/>
</dbReference>
<evidence type="ECO:0000313" key="2">
    <source>
        <dbReference type="EMBL" id="MDT0464429.1"/>
    </source>
</evidence>
<gene>
    <name evidence="2" type="ORF">RM764_15580</name>
</gene>
<sequence>MALTSVELQGMTAAQGSFQTALDETTSSYAQMDGQIEGLRASWSGDAANIYHNAMQEWLNDFDKVNQALRTMLEKLAQNTNVYANTHENTQQQAQQVAQQMGSGNIGLPGFPS</sequence>
<keyword evidence="3" id="KW-1185">Reference proteome</keyword>
<evidence type="ECO:0000256" key="1">
    <source>
        <dbReference type="SAM" id="MobiDB-lite"/>
    </source>
</evidence>
<proteinExistence type="predicted"/>
<dbReference type="EMBL" id="JAVREY010000015">
    <property type="protein sequence ID" value="MDT0464429.1"/>
    <property type="molecule type" value="Genomic_DNA"/>
</dbReference>
<dbReference type="Proteomes" id="UP001183809">
    <property type="component" value="Unassembled WGS sequence"/>
</dbReference>
<organism evidence="2 3">
    <name type="scientific">Streptomyces gibsoniae</name>
    <dbReference type="NCBI Taxonomy" id="3075529"/>
    <lineage>
        <taxon>Bacteria</taxon>
        <taxon>Bacillati</taxon>
        <taxon>Actinomycetota</taxon>
        <taxon>Actinomycetes</taxon>
        <taxon>Kitasatosporales</taxon>
        <taxon>Streptomycetaceae</taxon>
        <taxon>Streptomyces</taxon>
    </lineage>
</organism>
<dbReference type="RefSeq" id="WP_311695618.1">
    <property type="nucleotide sequence ID" value="NZ_JAVREY010000015.1"/>
</dbReference>
<dbReference type="NCBIfam" id="TIGR03930">
    <property type="entry name" value="WXG100_ESAT6"/>
    <property type="match status" value="1"/>
</dbReference>
<dbReference type="Pfam" id="PF06013">
    <property type="entry name" value="WXG100"/>
    <property type="match status" value="1"/>
</dbReference>
<comment type="caution">
    <text evidence="2">The sequence shown here is derived from an EMBL/GenBank/DDBJ whole genome shotgun (WGS) entry which is preliminary data.</text>
</comment>
<reference evidence="3" key="1">
    <citation type="submission" date="2023-07" db="EMBL/GenBank/DDBJ databases">
        <title>30 novel species of actinomycetes from the DSMZ collection.</title>
        <authorList>
            <person name="Nouioui I."/>
        </authorList>
    </citation>
    <scope>NUCLEOTIDE SEQUENCE [LARGE SCALE GENOMIC DNA]</scope>
    <source>
        <strain evidence="3">DSM 41699</strain>
    </source>
</reference>
<dbReference type="InterPro" id="IPR010310">
    <property type="entry name" value="T7SS_ESAT-6-like"/>
</dbReference>
<name>A0ABU2TTZ1_9ACTN</name>